<gene>
    <name evidence="1" type="ORF">CASFOL_016603</name>
</gene>
<protein>
    <submittedName>
        <fullName evidence="1">Uncharacterized protein</fullName>
    </submittedName>
</protein>
<evidence type="ECO:0000313" key="2">
    <source>
        <dbReference type="Proteomes" id="UP001632038"/>
    </source>
</evidence>
<dbReference type="Proteomes" id="UP001632038">
    <property type="component" value="Unassembled WGS sequence"/>
</dbReference>
<evidence type="ECO:0000313" key="1">
    <source>
        <dbReference type="EMBL" id="KAL3638696.1"/>
    </source>
</evidence>
<dbReference type="AlphaFoldDB" id="A0ABD3DCM0"/>
<dbReference type="EMBL" id="JAVIJP010000018">
    <property type="protein sequence ID" value="KAL3638696.1"/>
    <property type="molecule type" value="Genomic_DNA"/>
</dbReference>
<sequence>MMLAEEIVKTVKTVANYMLATCNIKSYPELVCKED</sequence>
<organism evidence="1 2">
    <name type="scientific">Castilleja foliolosa</name>
    <dbReference type="NCBI Taxonomy" id="1961234"/>
    <lineage>
        <taxon>Eukaryota</taxon>
        <taxon>Viridiplantae</taxon>
        <taxon>Streptophyta</taxon>
        <taxon>Embryophyta</taxon>
        <taxon>Tracheophyta</taxon>
        <taxon>Spermatophyta</taxon>
        <taxon>Magnoliopsida</taxon>
        <taxon>eudicotyledons</taxon>
        <taxon>Gunneridae</taxon>
        <taxon>Pentapetalae</taxon>
        <taxon>asterids</taxon>
        <taxon>lamiids</taxon>
        <taxon>Lamiales</taxon>
        <taxon>Orobanchaceae</taxon>
        <taxon>Pedicularideae</taxon>
        <taxon>Castillejinae</taxon>
        <taxon>Castilleja</taxon>
    </lineage>
</organism>
<keyword evidence="2" id="KW-1185">Reference proteome</keyword>
<comment type="caution">
    <text evidence="1">The sequence shown here is derived from an EMBL/GenBank/DDBJ whole genome shotgun (WGS) entry which is preliminary data.</text>
</comment>
<accession>A0ABD3DCM0</accession>
<name>A0ABD3DCM0_9LAMI</name>
<reference evidence="2" key="1">
    <citation type="journal article" date="2024" name="IScience">
        <title>Strigolactones Initiate the Formation of Haustorium-like Structures in Castilleja.</title>
        <authorList>
            <person name="Buerger M."/>
            <person name="Peterson D."/>
            <person name="Chory J."/>
        </authorList>
    </citation>
    <scope>NUCLEOTIDE SEQUENCE [LARGE SCALE GENOMIC DNA]</scope>
</reference>
<proteinExistence type="predicted"/>